<keyword evidence="3" id="KW-0238">DNA-binding</keyword>
<keyword evidence="8" id="KW-1185">Reference proteome</keyword>
<dbReference type="Gene3D" id="3.30.730.10">
    <property type="entry name" value="AP2/ERF domain"/>
    <property type="match status" value="1"/>
</dbReference>
<dbReference type="SUPFAM" id="SSF54171">
    <property type="entry name" value="DNA-binding domain"/>
    <property type="match status" value="1"/>
</dbReference>
<protein>
    <recommendedName>
        <fullName evidence="6">AP2/ERF domain-containing protein</fullName>
    </recommendedName>
</protein>
<dbReference type="SMART" id="SM00380">
    <property type="entry name" value="AP2"/>
    <property type="match status" value="1"/>
</dbReference>
<feature type="domain" description="AP2/ERF" evidence="6">
    <location>
        <begin position="19"/>
        <end position="75"/>
    </location>
</feature>
<evidence type="ECO:0000256" key="3">
    <source>
        <dbReference type="ARBA" id="ARBA00023125"/>
    </source>
</evidence>
<dbReference type="InterPro" id="IPR001471">
    <property type="entry name" value="AP2/ERF_dom"/>
</dbReference>
<evidence type="ECO:0000256" key="2">
    <source>
        <dbReference type="ARBA" id="ARBA00023015"/>
    </source>
</evidence>
<gene>
    <name evidence="7" type="ORF">OEZ85_000081</name>
</gene>
<comment type="subcellular location">
    <subcellularLocation>
        <location evidence="1">Nucleus</location>
    </subcellularLocation>
</comment>
<evidence type="ECO:0000256" key="5">
    <source>
        <dbReference type="ARBA" id="ARBA00023242"/>
    </source>
</evidence>
<keyword evidence="5" id="KW-0539">Nucleus</keyword>
<dbReference type="InterPro" id="IPR016177">
    <property type="entry name" value="DNA-bd_dom_sf"/>
</dbReference>
<evidence type="ECO:0000313" key="7">
    <source>
        <dbReference type="EMBL" id="WIA23314.1"/>
    </source>
</evidence>
<keyword evidence="2" id="KW-0805">Transcription regulation</keyword>
<sequence>MEEALSQQSDQAPQPVYHSYKGVCWAPKYSNWRARIMYRGKMRHVGFYPSKEEAAMAHDKAAVFLHGSKAVTNFGLAACLEDPTEVSSFIVNLKEPGQAATAAANVDTARAAATWPAGPCPWAYCVDAGRNEQQQRPGEASAAAAAAWCLVS</sequence>
<keyword evidence="4" id="KW-0804">Transcription</keyword>
<proteinExistence type="predicted"/>
<evidence type="ECO:0000259" key="6">
    <source>
        <dbReference type="PROSITE" id="PS51032"/>
    </source>
</evidence>
<accession>A0ABY8UQV0</accession>
<evidence type="ECO:0000256" key="1">
    <source>
        <dbReference type="ARBA" id="ARBA00004123"/>
    </source>
</evidence>
<dbReference type="Proteomes" id="UP001244341">
    <property type="component" value="Chromosome 16b"/>
</dbReference>
<reference evidence="7 8" key="1">
    <citation type="submission" date="2023-05" db="EMBL/GenBank/DDBJ databases">
        <title>A 100% complete, gapless, phased diploid assembly of the Scenedesmus obliquus UTEX 3031 genome.</title>
        <authorList>
            <person name="Biondi T.C."/>
            <person name="Hanschen E.R."/>
            <person name="Kwon T."/>
            <person name="Eng W."/>
            <person name="Kruse C.P.S."/>
            <person name="Koehler S.I."/>
            <person name="Kunde Y."/>
            <person name="Gleasner C.D."/>
            <person name="You Mak K.T."/>
            <person name="Polle J."/>
            <person name="Hovde B.T."/>
            <person name="Starkenburg S.R."/>
        </authorList>
    </citation>
    <scope>NUCLEOTIDE SEQUENCE [LARGE SCALE GENOMIC DNA]</scope>
    <source>
        <strain evidence="7 8">DOE0152z</strain>
    </source>
</reference>
<dbReference type="InterPro" id="IPR036955">
    <property type="entry name" value="AP2/ERF_dom_sf"/>
</dbReference>
<organism evidence="7 8">
    <name type="scientific">Tetradesmus obliquus</name>
    <name type="common">Green alga</name>
    <name type="synonym">Acutodesmus obliquus</name>
    <dbReference type="NCBI Taxonomy" id="3088"/>
    <lineage>
        <taxon>Eukaryota</taxon>
        <taxon>Viridiplantae</taxon>
        <taxon>Chlorophyta</taxon>
        <taxon>core chlorophytes</taxon>
        <taxon>Chlorophyceae</taxon>
        <taxon>CS clade</taxon>
        <taxon>Sphaeropleales</taxon>
        <taxon>Scenedesmaceae</taxon>
        <taxon>Tetradesmus</taxon>
    </lineage>
</organism>
<evidence type="ECO:0000256" key="4">
    <source>
        <dbReference type="ARBA" id="ARBA00023163"/>
    </source>
</evidence>
<evidence type="ECO:0000313" key="8">
    <source>
        <dbReference type="Proteomes" id="UP001244341"/>
    </source>
</evidence>
<dbReference type="EMBL" id="CP126223">
    <property type="protein sequence ID" value="WIA23314.1"/>
    <property type="molecule type" value="Genomic_DNA"/>
</dbReference>
<name>A0ABY8UQV0_TETOB</name>
<dbReference type="PROSITE" id="PS51032">
    <property type="entry name" value="AP2_ERF"/>
    <property type="match status" value="1"/>
</dbReference>